<proteinExistence type="predicted"/>
<evidence type="ECO:0000313" key="3">
    <source>
        <dbReference type="EMBL" id="CAG2210948.1"/>
    </source>
</evidence>
<evidence type="ECO:0000313" key="4">
    <source>
        <dbReference type="Proteomes" id="UP000683360"/>
    </source>
</evidence>
<dbReference type="InterPro" id="IPR025304">
    <property type="entry name" value="ALIX_V_dom"/>
</dbReference>
<feature type="domain" description="ALIX V-shaped" evidence="2">
    <location>
        <begin position="1"/>
        <end position="128"/>
    </location>
</feature>
<dbReference type="Proteomes" id="UP000683360">
    <property type="component" value="Unassembled WGS sequence"/>
</dbReference>
<keyword evidence="4" id="KW-1185">Reference proteome</keyword>
<evidence type="ECO:0000259" key="2">
    <source>
        <dbReference type="Pfam" id="PF13949"/>
    </source>
</evidence>
<evidence type="ECO:0000256" key="1">
    <source>
        <dbReference type="SAM" id="MobiDB-lite"/>
    </source>
</evidence>
<accession>A0A8S3RW76</accession>
<feature type="compositionally biased region" description="Pro residues" evidence="1">
    <location>
        <begin position="252"/>
        <end position="263"/>
    </location>
</feature>
<dbReference type="EMBL" id="CAJPWZ010001248">
    <property type="protein sequence ID" value="CAG2210948.1"/>
    <property type="molecule type" value="Genomic_DNA"/>
</dbReference>
<dbReference type="OrthoDB" id="2141925at2759"/>
<reference evidence="3" key="1">
    <citation type="submission" date="2021-03" db="EMBL/GenBank/DDBJ databases">
        <authorList>
            <person name="Bekaert M."/>
        </authorList>
    </citation>
    <scope>NUCLEOTIDE SEQUENCE</scope>
</reference>
<comment type="caution">
    <text evidence="3">The sequence shown here is derived from an EMBL/GenBank/DDBJ whole genome shotgun (WGS) entry which is preliminary data.</text>
</comment>
<dbReference type="AlphaFoldDB" id="A0A8S3RW76"/>
<dbReference type="Pfam" id="PF13949">
    <property type="entry name" value="ALIX_LYPXL_bnd"/>
    <property type="match status" value="1"/>
</dbReference>
<sequence>MMEEVATIKAEREVIETEIKDVTFDMSSKFFSAMASDGLIDEESLSVGELDRMYGPLREQVNDSIQRQEMLMGRVQNTNTEFCQAKASNQGAAQREQVLKDLAAGFDMYMELKSNLEEGTRYINQLCNLLYLHWCCIESTQSRVPPPRPPPPSYTSAPGPAPGYAPPNQPQANAPPPQHEQQPPQQSYGQPGAWGQQSPYPTRQQQPPYPGQQQPYPGQQPYSGQQPMQYPGQQPYPGQQQPYPGQQQPQYQNPPYPQQPQWR</sequence>
<protein>
    <submittedName>
        <fullName evidence="3">PDCD6IP</fullName>
    </submittedName>
</protein>
<dbReference type="Gene3D" id="1.20.120.560">
    <property type="entry name" value="alix/aip1 in complex with the ypdl late domain"/>
    <property type="match status" value="1"/>
</dbReference>
<feature type="region of interest" description="Disordered" evidence="1">
    <location>
        <begin position="141"/>
        <end position="263"/>
    </location>
</feature>
<name>A0A8S3RW76_MYTED</name>
<gene>
    <name evidence="3" type="ORF">MEDL_25009</name>
</gene>
<feature type="compositionally biased region" description="Pro residues" evidence="1">
    <location>
        <begin position="144"/>
        <end position="178"/>
    </location>
</feature>
<organism evidence="3 4">
    <name type="scientific">Mytilus edulis</name>
    <name type="common">Blue mussel</name>
    <dbReference type="NCBI Taxonomy" id="6550"/>
    <lineage>
        <taxon>Eukaryota</taxon>
        <taxon>Metazoa</taxon>
        <taxon>Spiralia</taxon>
        <taxon>Lophotrochozoa</taxon>
        <taxon>Mollusca</taxon>
        <taxon>Bivalvia</taxon>
        <taxon>Autobranchia</taxon>
        <taxon>Pteriomorphia</taxon>
        <taxon>Mytilida</taxon>
        <taxon>Mytiloidea</taxon>
        <taxon>Mytilidae</taxon>
        <taxon>Mytilinae</taxon>
        <taxon>Mytilus</taxon>
    </lineage>
</organism>
<feature type="compositionally biased region" description="Low complexity" evidence="1">
    <location>
        <begin position="179"/>
        <end position="251"/>
    </location>
</feature>